<dbReference type="InParanoid" id="A9V5M6"/>
<evidence type="ECO:0000259" key="9">
    <source>
        <dbReference type="Pfam" id="PF14738"/>
    </source>
</evidence>
<evidence type="ECO:0000256" key="3">
    <source>
        <dbReference type="ARBA" id="ARBA00023212"/>
    </source>
</evidence>
<feature type="region of interest" description="Disordered" evidence="8">
    <location>
        <begin position="1658"/>
        <end position="1687"/>
    </location>
</feature>
<evidence type="ECO:0000256" key="5">
    <source>
        <dbReference type="ARBA" id="ARBA00029468"/>
    </source>
</evidence>
<feature type="domain" description="CFAP91" evidence="9">
    <location>
        <begin position="1435"/>
        <end position="1587"/>
    </location>
</feature>
<evidence type="ECO:0000256" key="6">
    <source>
        <dbReference type="ARBA" id="ARBA00029555"/>
    </source>
</evidence>
<sequence length="2010" mass="220840">MSANTSLDVGLHLDLCQEIWLRCRAAISAMDLFTALSACHTVHATVALASLLSIWPHEASCRLGSLLVALTQCRQPVDALSPLWQAWAVHVSQAQWEQLLTTAEPLVPSGEVAMLILALSRALFEAQRYDLCEVLCALIQRPDWRTVLTDPAISLHPHLTRVFAPPVYACSTPQLKSVFVAQPLPEPLWPQLSREHPQHVGMLTPPASLTATPAAVDETNSLLPSCHAASTLAGASIYLASPSMPSVEALDLPLSPISRPVHVDIDVLCAHLDVEAAERPALPAMAPNQPVVPPSPPSPLPPAVLALDSDSAILAAFIDEPLLPDATLSDARTQLLQNLPQLPVETPPLTAIGGELFSRGQRQLNRAAPADITARHWRQYLIEEPEINGTLGHTAAWQHRCRWLQNLGVTYRGGALRVLSSLSWNPVLVLQTMHQSVVAPSSTLPADLMHDSACLLYLPSARLPTVNHEPVLPTLLNVVPSPILVSDESDQGVVTGEARLTNSQLQGGLELHAGNSDLGGQEIWLPCRQGLSDALVFALETKQITCVMCAEEQFPLDVVVDEQVGIVLLPDLSPDGRTLSARVLRAAALCTRIVVIVVNREWCVKVTCSDLIERELALAARESPYTQDAWCKRDWLAECHESPQWQWLMASGCFNPMAAGTLLLALTLRQLLEAVAVKDFEGVLQSAPGVPLASLKMMRVLSLVAVLALWATTLRDKVYTKLSGNEGVNSCTRLINVTHEIGCTSPEDGAVGIFFKIESADELDDFRSATESAYIVLLEQNMFAQSAVLRELGRMDKVKGAFVYKGASLPMSGQTNWNPYGGGFAMDSLADSGTIGSHWVDFGSKAIYYLSDSDRDDVLARYAALNVAGKGKKPNYPVWGARLKNFMYGVRDTDLCLRRKHCDPLSGQNVWGSTRLVESDSEVILATAQMDAFSFFHDLSYGANSDASAVVSLIGAARLLGLEENYDVVANLQRNIIFNLFNGESFGYIGSSRLGFDLSRAPHWPSVDQSLSFENIKGYLELSQVLEGDSLHAHSYKSNADTANIVAKLQAAAAGSSTTVVDDTASELPPASLRGFLNEWRDTTKQDAFPGVVVTAYDSTGFANKYHGSHLDDGIATSSTSDETRARLCDTAVLTAKTLVAMANNTDVASVSLPVDSADSAFCDFLQEMFDCVARNQTCELARKAIGQSGATADMPLSRYIGVTRSSTVLNRGVYFFFNMLSEALAKDKNVSLGVNATCAPNNKVNEFQTVDWTDGRCMNTTAYVSYIMSPAFESYYKLKSEGSNLTIHRDPRWSTWTESVWGAISADMFLMEDPAVQRTHRLPTGATTTMPSAENMFSELQHHPRATQHAGPPPAADVPHNGPQIMERMAMAARDYNAAEPQGRDLLRFLNSSFLPMPTSGGFNTALLKLDMQAGPGLSAPIELPPGSMVTVATQTDYRESETQTDPYTPDYVVRPGSAPEVLTLATLAHGVGLPAGLAEVEMIERARARRAWEATLPPVEDASRAIERSRAIEARELEELKFREEEIQRVQDERLQVLEQLIVELESNKQQDREDKLNRHYQQRQIERNRMLARSERQAVKDIRKLTKARQNIEGNLKRRDIVEQYSNPASEEFAPTRTLGGGVHDQHANRYRVDSKHVSSYQGLLDLEASLPKSVTTPRARAAKGTNTSATGRRGGMASASRRRMQDTLRQLDETMSMARTGTLPILPPIRCVERIEKAKSILRGRAMQNEMYEQKEQRRDLIEELRSTHALQAAQQAVKEKEREQLQARREADARETRRQATITAAVNATQSAHLGNTLDFLSKELVRLQEEHRIHAFAVMAERERRMREAEEAGQRQAEEHRRAQGDEIFRQMMQVHNGTVDSYLESILLAAQEDVADEQAREFVREQARRIDAAAAEAHASGYDETDLGAQAIASELVTSFLLPEVEREALRGSLQREQRKLLQGAHEAVFAKTQEVEGQRRWTGSRAATASGSRPRTASAQTQSRPHTTPAIAEHTGLEEDNN</sequence>
<keyword evidence="12" id="KW-1185">Reference proteome</keyword>
<evidence type="ECO:0000313" key="12">
    <source>
        <dbReference type="Proteomes" id="UP000001357"/>
    </source>
</evidence>
<dbReference type="Pfam" id="PF14738">
    <property type="entry name" value="CFAP91"/>
    <property type="match status" value="1"/>
</dbReference>
<protein>
    <recommendedName>
        <fullName evidence="6">Cilia- and flagella-associated protein 91</fullName>
    </recommendedName>
</protein>
<dbReference type="InterPro" id="IPR041084">
    <property type="entry name" value="Ncstrn_small"/>
</dbReference>
<evidence type="ECO:0000259" key="10">
    <source>
        <dbReference type="Pfam" id="PF18266"/>
    </source>
</evidence>
<name>A9V5M6_MONBE</name>
<dbReference type="Proteomes" id="UP000001357">
    <property type="component" value="Unassembled WGS sequence"/>
</dbReference>
<evidence type="ECO:0000256" key="8">
    <source>
        <dbReference type="SAM" id="MobiDB-lite"/>
    </source>
</evidence>
<evidence type="ECO:0000256" key="7">
    <source>
        <dbReference type="SAM" id="Coils"/>
    </source>
</evidence>
<dbReference type="Pfam" id="PF05450">
    <property type="entry name" value="Nicastrin"/>
    <property type="match status" value="1"/>
</dbReference>
<dbReference type="KEGG" id="mbr:MONBRDRAFT_33486"/>
<proteinExistence type="inferred from homology"/>
<dbReference type="Pfam" id="PF18266">
    <property type="entry name" value="Ncstrn_small"/>
    <property type="match status" value="1"/>
</dbReference>
<feature type="compositionally biased region" description="Polar residues" evidence="8">
    <location>
        <begin position="1973"/>
        <end position="1994"/>
    </location>
</feature>
<feature type="compositionally biased region" description="Low complexity" evidence="8">
    <location>
        <begin position="1672"/>
        <end position="1683"/>
    </location>
</feature>
<feature type="domain" description="Nicastrin small lobe" evidence="10">
    <location>
        <begin position="730"/>
        <end position="888"/>
    </location>
</feature>
<evidence type="ECO:0000313" key="11">
    <source>
        <dbReference type="EMBL" id="EDQ87067.1"/>
    </source>
</evidence>
<dbReference type="GO" id="GO:0005930">
    <property type="term" value="C:axoneme"/>
    <property type="evidence" value="ECO:0007669"/>
    <property type="project" value="UniProtKB-SubCell"/>
</dbReference>
<feature type="region of interest" description="Disordered" evidence="8">
    <location>
        <begin position="1344"/>
        <end position="1363"/>
    </location>
</feature>
<feature type="region of interest" description="Disordered" evidence="8">
    <location>
        <begin position="1959"/>
        <end position="2010"/>
    </location>
</feature>
<evidence type="ECO:0000256" key="4">
    <source>
        <dbReference type="ARBA" id="ARBA00023273"/>
    </source>
</evidence>
<organism evidence="11 12">
    <name type="scientific">Monosiga brevicollis</name>
    <name type="common">Choanoflagellate</name>
    <dbReference type="NCBI Taxonomy" id="81824"/>
    <lineage>
        <taxon>Eukaryota</taxon>
        <taxon>Choanoflagellata</taxon>
        <taxon>Craspedida</taxon>
        <taxon>Salpingoecidae</taxon>
        <taxon>Monosiga</taxon>
    </lineage>
</organism>
<comment type="similarity">
    <text evidence="5">Belongs to the CFAP91 family.</text>
</comment>
<reference evidence="11 12" key="1">
    <citation type="journal article" date="2008" name="Nature">
        <title>The genome of the choanoflagellate Monosiga brevicollis and the origin of metazoans.</title>
        <authorList>
            <consortium name="JGI Sequencing"/>
            <person name="King N."/>
            <person name="Westbrook M.J."/>
            <person name="Young S.L."/>
            <person name="Kuo A."/>
            <person name="Abedin M."/>
            <person name="Chapman J."/>
            <person name="Fairclough S."/>
            <person name="Hellsten U."/>
            <person name="Isogai Y."/>
            <person name="Letunic I."/>
            <person name="Marr M."/>
            <person name="Pincus D."/>
            <person name="Putnam N."/>
            <person name="Rokas A."/>
            <person name="Wright K.J."/>
            <person name="Zuzow R."/>
            <person name="Dirks W."/>
            <person name="Good M."/>
            <person name="Goodstein D."/>
            <person name="Lemons D."/>
            <person name="Li W."/>
            <person name="Lyons J.B."/>
            <person name="Morris A."/>
            <person name="Nichols S."/>
            <person name="Richter D.J."/>
            <person name="Salamov A."/>
            <person name="Bork P."/>
            <person name="Lim W.A."/>
            <person name="Manning G."/>
            <person name="Miller W.T."/>
            <person name="McGinnis W."/>
            <person name="Shapiro H."/>
            <person name="Tjian R."/>
            <person name="Grigoriev I.V."/>
            <person name="Rokhsar D."/>
        </authorList>
    </citation>
    <scope>NUCLEOTIDE SEQUENCE [LARGE SCALE GENOMIC DNA]</scope>
    <source>
        <strain evidence="12">MX1 / ATCC 50154</strain>
    </source>
</reference>
<dbReference type="InterPro" id="IPR032840">
    <property type="entry name" value="CFAP91_dom"/>
</dbReference>
<dbReference type="PANTHER" id="PTHR22455">
    <property type="entry name" value="CILIA- AND FLAGELLA-ASSOCIATED PROTEIN 91"/>
    <property type="match status" value="1"/>
</dbReference>
<keyword evidence="2" id="KW-0963">Cytoplasm</keyword>
<gene>
    <name evidence="11" type="ORF">MONBRDRAFT_33486</name>
</gene>
<keyword evidence="4" id="KW-0966">Cell projection</keyword>
<evidence type="ECO:0000256" key="1">
    <source>
        <dbReference type="ARBA" id="ARBA00004430"/>
    </source>
</evidence>
<dbReference type="RefSeq" id="XP_001748010.1">
    <property type="nucleotide sequence ID" value="XM_001747958.1"/>
</dbReference>
<dbReference type="GeneID" id="5893268"/>
<dbReference type="PANTHER" id="PTHR22455:SF10">
    <property type="entry name" value="CILIA- AND FLAGELLA-ASSOCIATED PROTEIN 91"/>
    <property type="match status" value="1"/>
</dbReference>
<dbReference type="EMBL" id="CH991561">
    <property type="protein sequence ID" value="EDQ87067.1"/>
    <property type="molecule type" value="Genomic_DNA"/>
</dbReference>
<accession>A9V5M6</accession>
<keyword evidence="7" id="KW-0175">Coiled coil</keyword>
<keyword evidence="3" id="KW-0206">Cytoskeleton</keyword>
<evidence type="ECO:0000256" key="2">
    <source>
        <dbReference type="ARBA" id="ARBA00022490"/>
    </source>
</evidence>
<feature type="coiled-coil region" evidence="7">
    <location>
        <begin position="1515"/>
        <end position="1557"/>
    </location>
</feature>
<dbReference type="eggNOG" id="KOG2657">
    <property type="taxonomic scope" value="Eukaryota"/>
</dbReference>
<dbReference type="SUPFAM" id="SSF53187">
    <property type="entry name" value="Zn-dependent exopeptidases"/>
    <property type="match status" value="1"/>
</dbReference>
<dbReference type="Gene3D" id="3.40.630.10">
    <property type="entry name" value="Zn peptidases"/>
    <property type="match status" value="1"/>
</dbReference>
<comment type="subcellular location">
    <subcellularLocation>
        <location evidence="1">Cytoplasm</location>
        <location evidence="1">Cytoskeleton</location>
        <location evidence="1">Cilium axoneme</location>
    </subcellularLocation>
</comment>
<feature type="coiled-coil region" evidence="7">
    <location>
        <begin position="1755"/>
        <end position="1845"/>
    </location>
</feature>
<dbReference type="InterPro" id="IPR026720">
    <property type="entry name" value="CFAP91"/>
</dbReference>